<dbReference type="EMBL" id="BART01032668">
    <property type="protein sequence ID" value="GAH13436.1"/>
    <property type="molecule type" value="Genomic_DNA"/>
</dbReference>
<gene>
    <name evidence="2" type="ORF">S01H4_56389</name>
</gene>
<keyword evidence="1" id="KW-1133">Transmembrane helix</keyword>
<dbReference type="AlphaFoldDB" id="X1CY59"/>
<protein>
    <submittedName>
        <fullName evidence="2">Uncharacterized protein</fullName>
    </submittedName>
</protein>
<keyword evidence="1" id="KW-0472">Membrane</keyword>
<accession>X1CY59</accession>
<sequence length="66" mass="7288">MSNVETLYTFFSIYILGVTIGISTIVKSQIVAGVVTLGIYFTSSILSLFNNRLGYYSTGRLINIRS</sequence>
<keyword evidence="1" id="KW-0812">Transmembrane</keyword>
<evidence type="ECO:0000256" key="1">
    <source>
        <dbReference type="SAM" id="Phobius"/>
    </source>
</evidence>
<reference evidence="2" key="1">
    <citation type="journal article" date="2014" name="Front. Microbiol.">
        <title>High frequency of phylogenetically diverse reductive dehalogenase-homologous genes in deep subseafloor sedimentary metagenomes.</title>
        <authorList>
            <person name="Kawai M."/>
            <person name="Futagami T."/>
            <person name="Toyoda A."/>
            <person name="Takaki Y."/>
            <person name="Nishi S."/>
            <person name="Hori S."/>
            <person name="Arai W."/>
            <person name="Tsubouchi T."/>
            <person name="Morono Y."/>
            <person name="Uchiyama I."/>
            <person name="Ito T."/>
            <person name="Fujiyama A."/>
            <person name="Inagaki F."/>
            <person name="Takami H."/>
        </authorList>
    </citation>
    <scope>NUCLEOTIDE SEQUENCE</scope>
    <source>
        <strain evidence="2">Expedition CK06-06</strain>
    </source>
</reference>
<feature type="transmembrane region" description="Helical" evidence="1">
    <location>
        <begin position="6"/>
        <end position="23"/>
    </location>
</feature>
<comment type="caution">
    <text evidence="2">The sequence shown here is derived from an EMBL/GenBank/DDBJ whole genome shotgun (WGS) entry which is preliminary data.</text>
</comment>
<feature type="transmembrane region" description="Helical" evidence="1">
    <location>
        <begin position="30"/>
        <end position="49"/>
    </location>
</feature>
<organism evidence="2">
    <name type="scientific">marine sediment metagenome</name>
    <dbReference type="NCBI Taxonomy" id="412755"/>
    <lineage>
        <taxon>unclassified sequences</taxon>
        <taxon>metagenomes</taxon>
        <taxon>ecological metagenomes</taxon>
    </lineage>
</organism>
<name>X1CY59_9ZZZZ</name>
<feature type="non-terminal residue" evidence="2">
    <location>
        <position position="66"/>
    </location>
</feature>
<proteinExistence type="predicted"/>
<evidence type="ECO:0000313" key="2">
    <source>
        <dbReference type="EMBL" id="GAH13436.1"/>
    </source>
</evidence>